<proteinExistence type="inferred from homology"/>
<dbReference type="EC" id="3.2.2.n1" evidence="1"/>
<comment type="similarity">
    <text evidence="1">Belongs to the LOG family.</text>
</comment>
<dbReference type="SUPFAM" id="SSF102405">
    <property type="entry name" value="MCP/YpsA-like"/>
    <property type="match status" value="1"/>
</dbReference>
<comment type="catalytic activity">
    <reaction evidence="1">
        <text>N(6)-(dimethylallyl)adenosine 5'-phosphate + H2O = N(6)-dimethylallyladenine + D-ribose 5-phosphate</text>
        <dbReference type="Rhea" id="RHEA:48560"/>
        <dbReference type="ChEBI" id="CHEBI:15377"/>
        <dbReference type="ChEBI" id="CHEBI:17660"/>
        <dbReference type="ChEBI" id="CHEBI:57526"/>
        <dbReference type="ChEBI" id="CHEBI:78346"/>
        <dbReference type="EC" id="3.2.2.n1"/>
    </reaction>
</comment>
<dbReference type="PANTHER" id="PTHR43393">
    <property type="entry name" value="CYTOKININ RIBOSIDE 5'-MONOPHOSPHATE PHOSPHORIBOHYDROLASE"/>
    <property type="match status" value="1"/>
</dbReference>
<dbReference type="InterPro" id="IPR005269">
    <property type="entry name" value="LOG"/>
</dbReference>
<evidence type="ECO:0000256" key="1">
    <source>
        <dbReference type="RuleBase" id="RU363015"/>
    </source>
</evidence>
<comment type="catalytic activity">
    <reaction evidence="1">
        <text>9-ribosyl-trans-zeatin 5'-phosphate + H2O = trans-zeatin + D-ribose 5-phosphate</text>
        <dbReference type="Rhea" id="RHEA:48564"/>
        <dbReference type="ChEBI" id="CHEBI:15377"/>
        <dbReference type="ChEBI" id="CHEBI:16522"/>
        <dbReference type="ChEBI" id="CHEBI:78346"/>
        <dbReference type="ChEBI" id="CHEBI:87947"/>
        <dbReference type="EC" id="3.2.2.n1"/>
    </reaction>
</comment>
<gene>
    <name evidence="2" type="ORF">LRS13_11120</name>
</gene>
<accession>A0ABY5PN61</accession>
<name>A0ABY5PN61_9ACTN</name>
<evidence type="ECO:0000313" key="3">
    <source>
        <dbReference type="Proteomes" id="UP001058860"/>
    </source>
</evidence>
<dbReference type="PANTHER" id="PTHR43393:SF2">
    <property type="entry name" value="CYTOKININ RIBOSIDE 5'-MONOPHOSPHATE PHOSPHORIBOHYDROLASE"/>
    <property type="match status" value="1"/>
</dbReference>
<organism evidence="2 3">
    <name type="scientific">Svornostia abyssi</name>
    <dbReference type="NCBI Taxonomy" id="2898438"/>
    <lineage>
        <taxon>Bacteria</taxon>
        <taxon>Bacillati</taxon>
        <taxon>Actinomycetota</taxon>
        <taxon>Thermoleophilia</taxon>
        <taxon>Solirubrobacterales</taxon>
        <taxon>Baekduiaceae</taxon>
        <taxon>Svornostia</taxon>
    </lineage>
</organism>
<keyword evidence="3" id="KW-1185">Reference proteome</keyword>
<keyword evidence="1" id="KW-0203">Cytokinin biosynthesis</keyword>
<dbReference type="Gene3D" id="3.40.50.450">
    <property type="match status" value="1"/>
</dbReference>
<evidence type="ECO:0000313" key="2">
    <source>
        <dbReference type="EMBL" id="UUY06034.1"/>
    </source>
</evidence>
<dbReference type="Pfam" id="PF03641">
    <property type="entry name" value="Lysine_decarbox"/>
    <property type="match status" value="1"/>
</dbReference>
<dbReference type="RefSeq" id="WP_353866465.1">
    <property type="nucleotide sequence ID" value="NZ_CP088295.1"/>
</dbReference>
<dbReference type="Proteomes" id="UP001058860">
    <property type="component" value="Chromosome"/>
</dbReference>
<reference evidence="3" key="1">
    <citation type="submission" date="2021-11" db="EMBL/GenBank/DDBJ databases">
        <title>Cultivation dependent microbiological survey of springs from the worlds oldest radium mine currently devoted to the extraction of radon-saturated water.</title>
        <authorList>
            <person name="Kapinusova G."/>
            <person name="Smrhova T."/>
            <person name="Strejcek M."/>
            <person name="Suman J."/>
            <person name="Jani K."/>
            <person name="Pajer P."/>
            <person name="Uhlik O."/>
        </authorList>
    </citation>
    <scope>NUCLEOTIDE SEQUENCE [LARGE SCALE GENOMIC DNA]</scope>
    <source>
        <strain evidence="3">J379</strain>
    </source>
</reference>
<dbReference type="EMBL" id="CP088295">
    <property type="protein sequence ID" value="UUY06034.1"/>
    <property type="molecule type" value="Genomic_DNA"/>
</dbReference>
<dbReference type="InterPro" id="IPR031100">
    <property type="entry name" value="LOG_fam"/>
</dbReference>
<keyword evidence="1" id="KW-0378">Hydrolase</keyword>
<protein>
    <recommendedName>
        <fullName evidence="1">Cytokinin riboside 5'-monophosphate phosphoribohydrolase</fullName>
        <ecNumber evidence="1">3.2.2.n1</ecNumber>
    </recommendedName>
</protein>
<sequence length="237" mass="26419">MTTPKHPLTPDEEVIRAQEMRVVSELTDEQRVLRMADELRRGFAALTNVSPAVSVFGSARTAIDHPEYRRSAELGRKLGEAGLAVITGGGPGAMEAANKGAREANALSVGLTIDLPAEERVNRYVDLEVHFHYFFCRKVMFVRYASAYLALPGGFGTLDELFECLTLIQTQKIRDFPVILIGVEHWGGLVNWMRDELVRYHRISPEDLDRILLTDDLDEAVERVLAAVARQQIADTG</sequence>
<dbReference type="InterPro" id="IPR052341">
    <property type="entry name" value="LOG_family_nucleotidases"/>
</dbReference>
<dbReference type="NCBIfam" id="TIGR00730">
    <property type="entry name" value="Rossman fold protein, TIGR00730 family"/>
    <property type="match status" value="1"/>
</dbReference>